<feature type="coiled-coil region" evidence="1">
    <location>
        <begin position="11"/>
        <end position="67"/>
    </location>
</feature>
<protein>
    <submittedName>
        <fullName evidence="3">Uncharacterized protein</fullName>
    </submittedName>
</protein>
<accession>A0ABR5MG05</accession>
<evidence type="ECO:0000313" key="3">
    <source>
        <dbReference type="EMBL" id="KPH71341.1"/>
    </source>
</evidence>
<evidence type="ECO:0000256" key="2">
    <source>
        <dbReference type="SAM" id="MobiDB-lite"/>
    </source>
</evidence>
<reference evidence="3 4" key="1">
    <citation type="submission" date="2015-07" db="EMBL/GenBank/DDBJ databases">
        <title>High-quality draft genome sequence of Oceanobacillus caeni HM6, a bacillus isolated from a human feces.</title>
        <authorList>
            <person name="Kumar J."/>
            <person name="Verma M.K."/>
            <person name="Pandey R."/>
            <person name="Bhambi M."/>
            <person name="Chauhan N."/>
        </authorList>
    </citation>
    <scope>NUCLEOTIDE SEQUENCE [LARGE SCALE GENOMIC DNA]</scope>
    <source>
        <strain evidence="3 4">HM6</strain>
    </source>
</reference>
<name>A0ABR5MG05_9BACI</name>
<dbReference type="Proteomes" id="UP000037854">
    <property type="component" value="Unassembled WGS sequence"/>
</dbReference>
<sequence length="89" mass="10535">MEQETILKEILHALKIHSDQIEKKLDALNSKIDNSIFDLETKMNNRFDRLEKKVDGIRVELTETQETTDYLLSKNAQHERKLRELSKQP</sequence>
<comment type="caution">
    <text evidence="3">The sequence shown here is derived from an EMBL/GenBank/DDBJ whole genome shotgun (WGS) entry which is preliminary data.</text>
</comment>
<feature type="compositionally biased region" description="Basic and acidic residues" evidence="2">
    <location>
        <begin position="76"/>
        <end position="89"/>
    </location>
</feature>
<organism evidence="3 4">
    <name type="scientific">Oceanobacillus caeni</name>
    <dbReference type="NCBI Taxonomy" id="405946"/>
    <lineage>
        <taxon>Bacteria</taxon>
        <taxon>Bacillati</taxon>
        <taxon>Bacillota</taxon>
        <taxon>Bacilli</taxon>
        <taxon>Bacillales</taxon>
        <taxon>Bacillaceae</taxon>
        <taxon>Oceanobacillus</taxon>
    </lineage>
</organism>
<dbReference type="RefSeq" id="WP_060669139.1">
    <property type="nucleotide sequence ID" value="NZ_LGTK01000078.1"/>
</dbReference>
<evidence type="ECO:0000256" key="1">
    <source>
        <dbReference type="SAM" id="Coils"/>
    </source>
</evidence>
<proteinExistence type="predicted"/>
<feature type="region of interest" description="Disordered" evidence="2">
    <location>
        <begin position="70"/>
        <end position="89"/>
    </location>
</feature>
<keyword evidence="4" id="KW-1185">Reference proteome</keyword>
<keyword evidence="1" id="KW-0175">Coiled coil</keyword>
<gene>
    <name evidence="3" type="ORF">AFL42_15500</name>
</gene>
<evidence type="ECO:0000313" key="4">
    <source>
        <dbReference type="Proteomes" id="UP000037854"/>
    </source>
</evidence>
<dbReference type="EMBL" id="LGTK01000078">
    <property type="protein sequence ID" value="KPH71341.1"/>
    <property type="molecule type" value="Genomic_DNA"/>
</dbReference>